<evidence type="ECO:0000256" key="7">
    <source>
        <dbReference type="ARBA" id="ARBA00023172"/>
    </source>
</evidence>
<proteinExistence type="predicted"/>
<dbReference type="RefSeq" id="WP_111541790.1">
    <property type="nucleotide sequence ID" value="NZ_QKYV01000007.1"/>
</dbReference>
<evidence type="ECO:0000256" key="8">
    <source>
        <dbReference type="ARBA" id="ARBA00023306"/>
    </source>
</evidence>
<dbReference type="PROSITE" id="PS51900">
    <property type="entry name" value="CB"/>
    <property type="match status" value="1"/>
</dbReference>
<evidence type="ECO:0000256" key="4">
    <source>
        <dbReference type="ARBA" id="ARBA00022829"/>
    </source>
</evidence>
<evidence type="ECO:0000313" key="12">
    <source>
        <dbReference type="EMBL" id="PZW38855.1"/>
    </source>
</evidence>
<evidence type="ECO:0000259" key="10">
    <source>
        <dbReference type="PROSITE" id="PS51898"/>
    </source>
</evidence>
<organism evidence="12 13">
    <name type="scientific">Mesonia algae</name>
    <dbReference type="NCBI Taxonomy" id="213248"/>
    <lineage>
        <taxon>Bacteria</taxon>
        <taxon>Pseudomonadati</taxon>
        <taxon>Bacteroidota</taxon>
        <taxon>Flavobacteriia</taxon>
        <taxon>Flavobacteriales</taxon>
        <taxon>Flavobacteriaceae</taxon>
        <taxon>Mesonia</taxon>
    </lineage>
</organism>
<keyword evidence="13" id="KW-1185">Reference proteome</keyword>
<evidence type="ECO:0000256" key="9">
    <source>
        <dbReference type="PROSITE-ProRule" id="PRU01248"/>
    </source>
</evidence>
<dbReference type="InterPro" id="IPR002104">
    <property type="entry name" value="Integrase_catalytic"/>
</dbReference>
<dbReference type="Proteomes" id="UP000249542">
    <property type="component" value="Unassembled WGS sequence"/>
</dbReference>
<dbReference type="InterPro" id="IPR010998">
    <property type="entry name" value="Integrase_recombinase_N"/>
</dbReference>
<keyword evidence="6 9" id="KW-0238">DNA-binding</keyword>
<evidence type="ECO:0000259" key="11">
    <source>
        <dbReference type="PROSITE" id="PS51900"/>
    </source>
</evidence>
<dbReference type="GO" id="GO:0003677">
    <property type="term" value="F:DNA binding"/>
    <property type="evidence" value="ECO:0007669"/>
    <property type="project" value="UniProtKB-UniRule"/>
</dbReference>
<dbReference type="PROSITE" id="PS51898">
    <property type="entry name" value="TYR_RECOMBINASE"/>
    <property type="match status" value="1"/>
</dbReference>
<dbReference type="InterPro" id="IPR044068">
    <property type="entry name" value="CB"/>
</dbReference>
<dbReference type="Pfam" id="PF00589">
    <property type="entry name" value="Phage_integrase"/>
    <property type="match status" value="1"/>
</dbReference>
<dbReference type="GO" id="GO:0005737">
    <property type="term" value="C:cytoplasm"/>
    <property type="evidence" value="ECO:0007669"/>
    <property type="project" value="UniProtKB-SubCell"/>
</dbReference>
<keyword evidence="7" id="KW-0233">DNA recombination</keyword>
<name>A0A2W7I0R9_9FLAO</name>
<dbReference type="Gene3D" id="1.10.150.130">
    <property type="match status" value="1"/>
</dbReference>
<feature type="domain" description="Tyr recombinase" evidence="10">
    <location>
        <begin position="106"/>
        <end position="290"/>
    </location>
</feature>
<evidence type="ECO:0000256" key="3">
    <source>
        <dbReference type="ARBA" id="ARBA00022618"/>
    </source>
</evidence>
<gene>
    <name evidence="12" type="ORF">LX95_02524</name>
</gene>
<dbReference type="PANTHER" id="PTHR30349">
    <property type="entry name" value="PHAGE INTEGRASE-RELATED"/>
    <property type="match status" value="1"/>
</dbReference>
<evidence type="ECO:0000256" key="5">
    <source>
        <dbReference type="ARBA" id="ARBA00022908"/>
    </source>
</evidence>
<dbReference type="Pfam" id="PF02899">
    <property type="entry name" value="Phage_int_SAM_1"/>
    <property type="match status" value="1"/>
</dbReference>
<dbReference type="InterPro" id="IPR013762">
    <property type="entry name" value="Integrase-like_cat_sf"/>
</dbReference>
<dbReference type="GO" id="GO:0006310">
    <property type="term" value="P:DNA recombination"/>
    <property type="evidence" value="ECO:0007669"/>
    <property type="project" value="UniProtKB-KW"/>
</dbReference>
<dbReference type="GO" id="GO:0051301">
    <property type="term" value="P:cell division"/>
    <property type="evidence" value="ECO:0007669"/>
    <property type="project" value="UniProtKB-KW"/>
</dbReference>
<keyword evidence="8" id="KW-0131">Cell cycle</keyword>
<keyword evidence="4" id="KW-0159">Chromosome partition</keyword>
<dbReference type="GO" id="GO:0007059">
    <property type="term" value="P:chromosome segregation"/>
    <property type="evidence" value="ECO:0007669"/>
    <property type="project" value="UniProtKB-KW"/>
</dbReference>
<dbReference type="GO" id="GO:0015074">
    <property type="term" value="P:DNA integration"/>
    <property type="evidence" value="ECO:0007669"/>
    <property type="project" value="UniProtKB-KW"/>
</dbReference>
<dbReference type="EMBL" id="QKYV01000007">
    <property type="protein sequence ID" value="PZW38855.1"/>
    <property type="molecule type" value="Genomic_DNA"/>
</dbReference>
<dbReference type="PANTHER" id="PTHR30349:SF77">
    <property type="entry name" value="TYROSINE RECOMBINASE XERC"/>
    <property type="match status" value="1"/>
</dbReference>
<comment type="caution">
    <text evidence="12">The sequence shown here is derived from an EMBL/GenBank/DDBJ whole genome shotgun (WGS) entry which is preliminary data.</text>
</comment>
<dbReference type="InterPro" id="IPR004107">
    <property type="entry name" value="Integrase_SAM-like_N"/>
</dbReference>
<dbReference type="AlphaFoldDB" id="A0A2W7I0R9"/>
<evidence type="ECO:0000256" key="2">
    <source>
        <dbReference type="ARBA" id="ARBA00022490"/>
    </source>
</evidence>
<keyword evidence="3" id="KW-0132">Cell division</keyword>
<evidence type="ECO:0000256" key="6">
    <source>
        <dbReference type="ARBA" id="ARBA00023125"/>
    </source>
</evidence>
<dbReference type="SUPFAM" id="SSF56349">
    <property type="entry name" value="DNA breaking-rejoining enzymes"/>
    <property type="match status" value="1"/>
</dbReference>
<keyword evidence="2" id="KW-0963">Cytoplasm</keyword>
<dbReference type="InterPro" id="IPR050090">
    <property type="entry name" value="Tyrosine_recombinase_XerCD"/>
</dbReference>
<feature type="domain" description="Core-binding (CB)" evidence="11">
    <location>
        <begin position="1"/>
        <end position="85"/>
    </location>
</feature>
<protein>
    <submittedName>
        <fullName evidence="12">Integrase/recombinase XerC</fullName>
    </submittedName>
</protein>
<dbReference type="Gene3D" id="1.10.443.10">
    <property type="entry name" value="Intergrase catalytic core"/>
    <property type="match status" value="1"/>
</dbReference>
<evidence type="ECO:0000313" key="13">
    <source>
        <dbReference type="Proteomes" id="UP000249542"/>
    </source>
</evidence>
<dbReference type="InterPro" id="IPR011010">
    <property type="entry name" value="DNA_brk_join_enz"/>
</dbReference>
<keyword evidence="5" id="KW-0229">DNA integration</keyword>
<comment type="subcellular location">
    <subcellularLocation>
        <location evidence="1">Cytoplasm</location>
    </subcellularLocation>
</comment>
<reference evidence="12 13" key="1">
    <citation type="submission" date="2018-06" db="EMBL/GenBank/DDBJ databases">
        <title>Genomic Encyclopedia of Archaeal and Bacterial Type Strains, Phase II (KMG-II): from individual species to whole genera.</title>
        <authorList>
            <person name="Goeker M."/>
        </authorList>
    </citation>
    <scope>NUCLEOTIDE SEQUENCE [LARGE SCALE GENOMIC DNA]</scope>
    <source>
        <strain evidence="12 13">DSM 15361</strain>
    </source>
</reference>
<accession>A0A2W7I0R9</accession>
<evidence type="ECO:0000256" key="1">
    <source>
        <dbReference type="ARBA" id="ARBA00004496"/>
    </source>
</evidence>
<sequence>MASIDKFVEYLRLEKNYSENTVIAYQNDLLKFRKFVESQFQESELKNVNYSIIRTWIIELSEGGISNNSINRKISSLNAFYRFLLKTKTIKVSPLVKHKALKTSKKIQVPFSKSEIQEVLQLIEVDSFQTSRDRLLIELLYVTGMRRAEVISLTLGNLNLENRTLKFIGKRNKERVVPIIGTLVNSIKVYLNFREKLLQSLSKQTDVLFLTEKAKKVYPTLLYRKINEVFSLVSTKTKKSPHVLRHSFATHLLANGANLQEVKELLGHDSLASTQVYTYNDINSLKKVYGKSHPRNKSEK</sequence>